<dbReference type="PANTHER" id="PTHR47272">
    <property type="entry name" value="DDE_TNP_1_7 DOMAIN-CONTAINING PROTEIN"/>
    <property type="match status" value="1"/>
</dbReference>
<feature type="domain" description="PiggyBac transposable element-derived protein" evidence="1">
    <location>
        <begin position="3"/>
        <end position="111"/>
    </location>
</feature>
<sequence>MAGDVIMRLSKGLERKNYKLYPDYLFTSMALVRKLREDGIWFVGTCHANRLQGVDKKLKPLQELKAGGRGSTSICTSVDYITVTRWLDNSLVHVVSSYAGRQLEGITKRYNKKRKALDVTRPYSV</sequence>
<dbReference type="PANTHER" id="PTHR47272:SF1">
    <property type="entry name" value="PIGGYBAC TRANSPOSABLE ELEMENT-DERIVED PROTEIN 3-LIKE"/>
    <property type="match status" value="1"/>
</dbReference>
<accession>A0A9J6GMI2</accession>
<gene>
    <name evidence="2" type="ORF">HPB48_007837</name>
</gene>
<evidence type="ECO:0000313" key="2">
    <source>
        <dbReference type="EMBL" id="KAH9375380.1"/>
    </source>
</evidence>
<comment type="caution">
    <text evidence="2">The sequence shown here is derived from an EMBL/GenBank/DDBJ whole genome shotgun (WGS) entry which is preliminary data.</text>
</comment>
<name>A0A9J6GMI2_HAELO</name>
<dbReference type="InterPro" id="IPR029526">
    <property type="entry name" value="PGBD"/>
</dbReference>
<dbReference type="Proteomes" id="UP000821853">
    <property type="component" value="Chromosome 5"/>
</dbReference>
<evidence type="ECO:0000259" key="1">
    <source>
        <dbReference type="Pfam" id="PF13843"/>
    </source>
</evidence>
<evidence type="ECO:0000313" key="3">
    <source>
        <dbReference type="Proteomes" id="UP000821853"/>
    </source>
</evidence>
<proteinExistence type="predicted"/>
<dbReference type="EMBL" id="JABSTR010000007">
    <property type="protein sequence ID" value="KAH9375380.1"/>
    <property type="molecule type" value="Genomic_DNA"/>
</dbReference>
<protein>
    <recommendedName>
        <fullName evidence="1">PiggyBac transposable element-derived protein domain-containing protein</fullName>
    </recommendedName>
</protein>
<dbReference type="Pfam" id="PF13843">
    <property type="entry name" value="DDE_Tnp_1_7"/>
    <property type="match status" value="1"/>
</dbReference>
<dbReference type="OrthoDB" id="6515644at2759"/>
<reference evidence="2 3" key="1">
    <citation type="journal article" date="2020" name="Cell">
        <title>Large-Scale Comparative Analyses of Tick Genomes Elucidate Their Genetic Diversity and Vector Capacities.</title>
        <authorList>
            <consortium name="Tick Genome and Microbiome Consortium (TIGMIC)"/>
            <person name="Jia N."/>
            <person name="Wang J."/>
            <person name="Shi W."/>
            <person name="Du L."/>
            <person name="Sun Y."/>
            <person name="Zhan W."/>
            <person name="Jiang J.F."/>
            <person name="Wang Q."/>
            <person name="Zhang B."/>
            <person name="Ji P."/>
            <person name="Bell-Sakyi L."/>
            <person name="Cui X.M."/>
            <person name="Yuan T.T."/>
            <person name="Jiang B.G."/>
            <person name="Yang W.F."/>
            <person name="Lam T.T."/>
            <person name="Chang Q.C."/>
            <person name="Ding S.J."/>
            <person name="Wang X.J."/>
            <person name="Zhu J.G."/>
            <person name="Ruan X.D."/>
            <person name="Zhao L."/>
            <person name="Wei J.T."/>
            <person name="Ye R.Z."/>
            <person name="Que T.C."/>
            <person name="Du C.H."/>
            <person name="Zhou Y.H."/>
            <person name="Cheng J.X."/>
            <person name="Dai P.F."/>
            <person name="Guo W.B."/>
            <person name="Han X.H."/>
            <person name="Huang E.J."/>
            <person name="Li L.F."/>
            <person name="Wei W."/>
            <person name="Gao Y.C."/>
            <person name="Liu J.Z."/>
            <person name="Shao H.Z."/>
            <person name="Wang X."/>
            <person name="Wang C.C."/>
            <person name="Yang T.C."/>
            <person name="Huo Q.B."/>
            <person name="Li W."/>
            <person name="Chen H.Y."/>
            <person name="Chen S.E."/>
            <person name="Zhou L.G."/>
            <person name="Ni X.B."/>
            <person name="Tian J.H."/>
            <person name="Sheng Y."/>
            <person name="Liu T."/>
            <person name="Pan Y.S."/>
            <person name="Xia L.Y."/>
            <person name="Li J."/>
            <person name="Zhao F."/>
            <person name="Cao W.C."/>
        </authorList>
    </citation>
    <scope>NUCLEOTIDE SEQUENCE [LARGE SCALE GENOMIC DNA]</scope>
    <source>
        <strain evidence="2">HaeL-2018</strain>
    </source>
</reference>
<organism evidence="2 3">
    <name type="scientific">Haemaphysalis longicornis</name>
    <name type="common">Bush tick</name>
    <dbReference type="NCBI Taxonomy" id="44386"/>
    <lineage>
        <taxon>Eukaryota</taxon>
        <taxon>Metazoa</taxon>
        <taxon>Ecdysozoa</taxon>
        <taxon>Arthropoda</taxon>
        <taxon>Chelicerata</taxon>
        <taxon>Arachnida</taxon>
        <taxon>Acari</taxon>
        <taxon>Parasitiformes</taxon>
        <taxon>Ixodida</taxon>
        <taxon>Ixodoidea</taxon>
        <taxon>Ixodidae</taxon>
        <taxon>Haemaphysalinae</taxon>
        <taxon>Haemaphysalis</taxon>
    </lineage>
</organism>
<dbReference type="AlphaFoldDB" id="A0A9J6GMI2"/>
<dbReference type="VEuPathDB" id="VectorBase:HLOH_064956"/>
<keyword evidence="3" id="KW-1185">Reference proteome</keyword>